<dbReference type="EMBL" id="FNZU01000004">
    <property type="protein sequence ID" value="SEK61905.1"/>
    <property type="molecule type" value="Genomic_DNA"/>
</dbReference>
<reference evidence="2" key="1">
    <citation type="submission" date="2016-10" db="EMBL/GenBank/DDBJ databases">
        <authorList>
            <person name="Varghese N."/>
            <person name="Submissions S."/>
        </authorList>
    </citation>
    <scope>NUCLEOTIDE SEQUENCE [LARGE SCALE GENOMIC DNA]</scope>
    <source>
        <strain evidence="2">DSM 19183</strain>
    </source>
</reference>
<evidence type="ECO:0000313" key="2">
    <source>
        <dbReference type="Proteomes" id="UP000199081"/>
    </source>
</evidence>
<proteinExistence type="predicted"/>
<gene>
    <name evidence="1" type="ORF">SAMN04488099_104136</name>
</gene>
<dbReference type="STRING" id="426702.SAMN04488099_104136"/>
<organism evidence="1 2">
    <name type="scientific">Alkalibacterium pelagium</name>
    <dbReference type="NCBI Taxonomy" id="426702"/>
    <lineage>
        <taxon>Bacteria</taxon>
        <taxon>Bacillati</taxon>
        <taxon>Bacillota</taxon>
        <taxon>Bacilli</taxon>
        <taxon>Lactobacillales</taxon>
        <taxon>Carnobacteriaceae</taxon>
        <taxon>Alkalibacterium</taxon>
    </lineage>
</organism>
<protein>
    <submittedName>
        <fullName evidence="1">Uncharacterized protein</fullName>
    </submittedName>
</protein>
<dbReference type="RefSeq" id="WP_091479758.1">
    <property type="nucleotide sequence ID" value="NZ_BJYC01000004.1"/>
</dbReference>
<accession>A0A1H7IME2</accession>
<evidence type="ECO:0000313" key="1">
    <source>
        <dbReference type="EMBL" id="SEK61905.1"/>
    </source>
</evidence>
<dbReference type="Proteomes" id="UP000199081">
    <property type="component" value="Unassembled WGS sequence"/>
</dbReference>
<name>A0A1H7IME2_9LACT</name>
<sequence length="121" mass="14429">MADIDQKKTRENSQNVLKRYKQLQRIAPTKEELEYYGRQHFSELSLSCLEELTAIRVAVEKVNSKSRQIIEQRYITLEISHKSEQKDKLGYSQTIYSKTWIKGEIEFAQYYRDGELLVYED</sequence>
<keyword evidence="2" id="KW-1185">Reference proteome</keyword>
<dbReference type="AlphaFoldDB" id="A0A1H7IME2"/>